<reference evidence="2" key="2">
    <citation type="submission" date="2021-09" db="EMBL/GenBank/DDBJ databases">
        <authorList>
            <person name="Gilroy R."/>
        </authorList>
    </citation>
    <scope>NUCLEOTIDE SEQUENCE</scope>
    <source>
        <strain evidence="2">CHK124-7917</strain>
    </source>
</reference>
<dbReference type="SMART" id="SM00347">
    <property type="entry name" value="HTH_MARR"/>
    <property type="match status" value="1"/>
</dbReference>
<protein>
    <submittedName>
        <fullName evidence="2">MarR family winged helix-turn-helix transcriptional regulator</fullName>
    </submittedName>
</protein>
<feature type="domain" description="HTH marR-type" evidence="1">
    <location>
        <begin position="10"/>
        <end position="141"/>
    </location>
</feature>
<evidence type="ECO:0000313" key="2">
    <source>
        <dbReference type="EMBL" id="HJF44737.1"/>
    </source>
</evidence>
<dbReference type="Gene3D" id="1.10.10.10">
    <property type="entry name" value="Winged helix-like DNA-binding domain superfamily/Winged helix DNA-binding domain"/>
    <property type="match status" value="1"/>
</dbReference>
<dbReference type="Pfam" id="PF01047">
    <property type="entry name" value="MarR"/>
    <property type="match status" value="1"/>
</dbReference>
<dbReference type="Proteomes" id="UP000697330">
    <property type="component" value="Unassembled WGS sequence"/>
</dbReference>
<dbReference type="EMBL" id="DYWQ01000048">
    <property type="protein sequence ID" value="HJF44737.1"/>
    <property type="molecule type" value="Genomic_DNA"/>
</dbReference>
<gene>
    <name evidence="2" type="ORF">K8U72_02990</name>
</gene>
<dbReference type="InterPro" id="IPR000835">
    <property type="entry name" value="HTH_MarR-typ"/>
</dbReference>
<dbReference type="GO" id="GO:0003700">
    <property type="term" value="F:DNA-binding transcription factor activity"/>
    <property type="evidence" value="ECO:0007669"/>
    <property type="project" value="InterPro"/>
</dbReference>
<evidence type="ECO:0000259" key="1">
    <source>
        <dbReference type="PROSITE" id="PS50995"/>
    </source>
</evidence>
<name>A0A921KKI5_9ACTN</name>
<organism evidence="2 3">
    <name type="scientific">Thermophilibacter provencensis</name>
    <dbReference type="NCBI Taxonomy" id="1852386"/>
    <lineage>
        <taxon>Bacteria</taxon>
        <taxon>Bacillati</taxon>
        <taxon>Actinomycetota</taxon>
        <taxon>Coriobacteriia</taxon>
        <taxon>Coriobacteriales</taxon>
        <taxon>Atopobiaceae</taxon>
        <taxon>Thermophilibacter</taxon>
    </lineage>
</organism>
<dbReference type="PROSITE" id="PS50995">
    <property type="entry name" value="HTH_MARR_2"/>
    <property type="match status" value="1"/>
</dbReference>
<dbReference type="RefSeq" id="WP_274958716.1">
    <property type="nucleotide sequence ID" value="NZ_DYWQ01000048.1"/>
</dbReference>
<dbReference type="InterPro" id="IPR039422">
    <property type="entry name" value="MarR/SlyA-like"/>
</dbReference>
<reference evidence="2" key="1">
    <citation type="journal article" date="2021" name="PeerJ">
        <title>Extensive microbial diversity within the chicken gut microbiome revealed by metagenomics and culture.</title>
        <authorList>
            <person name="Gilroy R."/>
            <person name="Ravi A."/>
            <person name="Getino M."/>
            <person name="Pursley I."/>
            <person name="Horton D.L."/>
            <person name="Alikhan N.F."/>
            <person name="Baker D."/>
            <person name="Gharbi K."/>
            <person name="Hall N."/>
            <person name="Watson M."/>
            <person name="Adriaenssens E.M."/>
            <person name="Foster-Nyarko E."/>
            <person name="Jarju S."/>
            <person name="Secka A."/>
            <person name="Antonio M."/>
            <person name="Oren A."/>
            <person name="Chaudhuri R.R."/>
            <person name="La Ragione R."/>
            <person name="Hildebrand F."/>
            <person name="Pallen M.J."/>
        </authorList>
    </citation>
    <scope>NUCLEOTIDE SEQUENCE</scope>
    <source>
        <strain evidence="2">CHK124-7917</strain>
    </source>
</reference>
<sequence>MPIPERGSSLEDFHMRLMRAFHAQRAYLRPRVDELGLGPGQPKMLVYLAVHGPSSQREVADFFECDPGAVSRMFDSLERAGFVTSAPGRDRRTKALALTERGRAAADSWDAICAEEQEVMLAGFSPEERAAFADLLARARANLWRAAADAGPAACTEGGEA</sequence>
<dbReference type="InterPro" id="IPR036390">
    <property type="entry name" value="WH_DNA-bd_sf"/>
</dbReference>
<dbReference type="GO" id="GO:0006950">
    <property type="term" value="P:response to stress"/>
    <property type="evidence" value="ECO:0007669"/>
    <property type="project" value="TreeGrafter"/>
</dbReference>
<dbReference type="SUPFAM" id="SSF46785">
    <property type="entry name" value="Winged helix' DNA-binding domain"/>
    <property type="match status" value="1"/>
</dbReference>
<dbReference type="AlphaFoldDB" id="A0A921KKI5"/>
<evidence type="ECO:0000313" key="3">
    <source>
        <dbReference type="Proteomes" id="UP000697330"/>
    </source>
</evidence>
<dbReference type="PANTHER" id="PTHR33164:SF94">
    <property type="entry name" value="TRANSCRIPTIONAL REGULATORY PROTEIN-RELATED"/>
    <property type="match status" value="1"/>
</dbReference>
<accession>A0A921KKI5</accession>
<dbReference type="PANTHER" id="PTHR33164">
    <property type="entry name" value="TRANSCRIPTIONAL REGULATOR, MARR FAMILY"/>
    <property type="match status" value="1"/>
</dbReference>
<proteinExistence type="predicted"/>
<dbReference type="InterPro" id="IPR036388">
    <property type="entry name" value="WH-like_DNA-bd_sf"/>
</dbReference>
<comment type="caution">
    <text evidence="2">The sequence shown here is derived from an EMBL/GenBank/DDBJ whole genome shotgun (WGS) entry which is preliminary data.</text>
</comment>